<evidence type="ECO:0000256" key="1">
    <source>
        <dbReference type="ARBA" id="ARBA00004167"/>
    </source>
</evidence>
<evidence type="ECO:0000256" key="2">
    <source>
        <dbReference type="ARBA" id="ARBA00008854"/>
    </source>
</evidence>
<evidence type="ECO:0000313" key="8">
    <source>
        <dbReference type="Proteomes" id="UP000242133"/>
    </source>
</evidence>
<dbReference type="PANTHER" id="PTHR34478:SF2">
    <property type="entry name" value="MEMBRANE PROTEIN"/>
    <property type="match status" value="1"/>
</dbReference>
<evidence type="ECO:0000256" key="6">
    <source>
        <dbReference type="SAM" id="Phobius"/>
    </source>
</evidence>
<gene>
    <name evidence="7" type="ORF">CLV44_10462</name>
</gene>
<dbReference type="InterPro" id="IPR007156">
    <property type="entry name" value="MamQ_LemA"/>
</dbReference>
<comment type="caution">
    <text evidence="7">The sequence shown here is derived from an EMBL/GenBank/DDBJ whole genome shotgun (WGS) entry which is preliminary data.</text>
</comment>
<dbReference type="Pfam" id="PF04011">
    <property type="entry name" value="LemA"/>
    <property type="match status" value="1"/>
</dbReference>
<reference evidence="7 8" key="1">
    <citation type="submission" date="2018-03" db="EMBL/GenBank/DDBJ databases">
        <title>Genomic Encyclopedia of Archaeal and Bacterial Type Strains, Phase II (KMG-II): from individual species to whole genera.</title>
        <authorList>
            <person name="Goeker M."/>
        </authorList>
    </citation>
    <scope>NUCLEOTIDE SEQUENCE [LARGE SCALE GENOMIC DNA]</scope>
    <source>
        <strain evidence="7 8">DSM 17586</strain>
    </source>
</reference>
<dbReference type="Gene3D" id="1.20.1440.20">
    <property type="entry name" value="LemA-like domain"/>
    <property type="match status" value="1"/>
</dbReference>
<keyword evidence="5 6" id="KW-0472">Membrane</keyword>
<organism evidence="7 8">
    <name type="scientific">Marinobacterium halophilum</name>
    <dbReference type="NCBI Taxonomy" id="267374"/>
    <lineage>
        <taxon>Bacteria</taxon>
        <taxon>Pseudomonadati</taxon>
        <taxon>Pseudomonadota</taxon>
        <taxon>Gammaproteobacteria</taxon>
        <taxon>Oceanospirillales</taxon>
        <taxon>Oceanospirillaceae</taxon>
        <taxon>Marinobacterium</taxon>
    </lineage>
</organism>
<sequence>MSFTHLNKDVVMSWLIAAVVAVLLLFYFWYATIVSRRNAAEEAFSGIDVQLKKRTDLIPNILKIASRFMEHEQSLLTEVTRLRTEVLKAAESSDRVDAEKRFELEGALEGKLSGLMVAVENYPELKSQENMAEAQRVYADVEEHISAARRSYNAAARRLKDAITIFPGTLIAAAMGVKSMPFFEVAETDRAPINADDFLKS</sequence>
<protein>
    <submittedName>
        <fullName evidence="7">LemA protein</fullName>
    </submittedName>
</protein>
<keyword evidence="4 6" id="KW-1133">Transmembrane helix</keyword>
<evidence type="ECO:0000256" key="4">
    <source>
        <dbReference type="ARBA" id="ARBA00022989"/>
    </source>
</evidence>
<dbReference type="InterPro" id="IPR023353">
    <property type="entry name" value="LemA-like_dom_sf"/>
</dbReference>
<keyword evidence="3 6" id="KW-0812">Transmembrane</keyword>
<dbReference type="GO" id="GO:0016020">
    <property type="term" value="C:membrane"/>
    <property type="evidence" value="ECO:0007669"/>
    <property type="project" value="UniProtKB-SubCell"/>
</dbReference>
<dbReference type="PANTHER" id="PTHR34478">
    <property type="entry name" value="PROTEIN LEMA"/>
    <property type="match status" value="1"/>
</dbReference>
<evidence type="ECO:0000313" key="7">
    <source>
        <dbReference type="EMBL" id="PSL15451.1"/>
    </source>
</evidence>
<name>A0A2P8F158_9GAMM</name>
<accession>A0A2P8F158</accession>
<keyword evidence="8" id="KW-1185">Reference proteome</keyword>
<comment type="similarity">
    <text evidence="2">Belongs to the LemA family.</text>
</comment>
<feature type="transmembrane region" description="Helical" evidence="6">
    <location>
        <begin position="12"/>
        <end position="30"/>
    </location>
</feature>
<dbReference type="SUPFAM" id="SSF140478">
    <property type="entry name" value="LemA-like"/>
    <property type="match status" value="1"/>
</dbReference>
<dbReference type="EMBL" id="PYGI01000004">
    <property type="protein sequence ID" value="PSL15451.1"/>
    <property type="molecule type" value="Genomic_DNA"/>
</dbReference>
<comment type="subcellular location">
    <subcellularLocation>
        <location evidence="1">Membrane</location>
        <topology evidence="1">Single-pass membrane protein</topology>
    </subcellularLocation>
</comment>
<dbReference type="Proteomes" id="UP000242133">
    <property type="component" value="Unassembled WGS sequence"/>
</dbReference>
<dbReference type="AlphaFoldDB" id="A0A2P8F158"/>
<evidence type="ECO:0000256" key="3">
    <source>
        <dbReference type="ARBA" id="ARBA00022692"/>
    </source>
</evidence>
<evidence type="ECO:0000256" key="5">
    <source>
        <dbReference type="ARBA" id="ARBA00023136"/>
    </source>
</evidence>
<proteinExistence type="inferred from homology"/>